<evidence type="ECO:0000256" key="2">
    <source>
        <dbReference type="ARBA" id="ARBA00009772"/>
    </source>
</evidence>
<evidence type="ECO:0000313" key="12">
    <source>
        <dbReference type="Proteomes" id="UP001559025"/>
    </source>
</evidence>
<comment type="function">
    <text evidence="1 10">Role in flagellar biosynthesis.</text>
</comment>
<dbReference type="InterPro" id="IPR002010">
    <property type="entry name" value="T3SS_IM_R"/>
</dbReference>
<comment type="caution">
    <text evidence="11">The sequence shown here is derived from an EMBL/GenBank/DDBJ whole genome shotgun (WGS) entry which is preliminary data.</text>
</comment>
<dbReference type="RefSeq" id="WP_173193178.1">
    <property type="nucleotide sequence ID" value="NZ_JABETK010000002.1"/>
</dbReference>
<keyword evidence="4 10" id="KW-1003">Cell membrane</keyword>
<evidence type="ECO:0000256" key="1">
    <source>
        <dbReference type="ARBA" id="ARBA00002578"/>
    </source>
</evidence>
<keyword evidence="5 10" id="KW-0812">Transmembrane</keyword>
<keyword evidence="11" id="KW-0966">Cell projection</keyword>
<keyword evidence="7 10" id="KW-0472">Membrane</keyword>
<evidence type="ECO:0000256" key="9">
    <source>
        <dbReference type="NCBIfam" id="TIGR01400"/>
    </source>
</evidence>
<feature type="transmembrane region" description="Helical" evidence="10">
    <location>
        <begin position="40"/>
        <end position="60"/>
    </location>
</feature>
<proteinExistence type="inferred from homology"/>
<accession>A0ABV3WZL4</accession>
<feature type="transmembrane region" description="Helical" evidence="10">
    <location>
        <begin position="72"/>
        <end position="92"/>
    </location>
</feature>
<protein>
    <recommendedName>
        <fullName evidence="3 9">Flagellar biosynthetic protein FliR</fullName>
    </recommendedName>
</protein>
<dbReference type="PRINTS" id="PR00953">
    <property type="entry name" value="TYPE3IMRPROT"/>
</dbReference>
<keyword evidence="8 10" id="KW-0975">Bacterial flagellum</keyword>
<evidence type="ECO:0000256" key="4">
    <source>
        <dbReference type="ARBA" id="ARBA00022475"/>
    </source>
</evidence>
<reference evidence="11 12" key="1">
    <citation type="submission" date="2024-01" db="EMBL/GenBank/DDBJ databases">
        <title>New evidence supports the origin of RcGTA from prophage.</title>
        <authorList>
            <person name="Xu Y."/>
            <person name="Liu B."/>
            <person name="Chen F."/>
        </authorList>
    </citation>
    <scope>NUCLEOTIDE SEQUENCE [LARGE SCALE GENOMIC DNA]</scope>
    <source>
        <strain evidence="11 12">CBW1107-2</strain>
    </source>
</reference>
<feature type="transmembrane region" description="Helical" evidence="10">
    <location>
        <begin position="214"/>
        <end position="242"/>
    </location>
</feature>
<keyword evidence="6 10" id="KW-1133">Transmembrane helix</keyword>
<feature type="transmembrane region" description="Helical" evidence="10">
    <location>
        <begin position="124"/>
        <end position="141"/>
    </location>
</feature>
<comment type="similarity">
    <text evidence="2 10">Belongs to the FliR/MopE/SpaR family.</text>
</comment>
<sequence>MLNGLNLETVVFAAFLAFCRIGTCFMLMPGFSSARVAMHVRLFVALAVTWALLAHLWDSIIPHLDREPDRMLLLVASEILVGATIGLVTRFYVLALQFAGSAIAMTGGFGGMSGTVVEENEPQAALTALITLCALLLLFVFDFHHEILKALILSYEAVPVSGTFGAQSALIDLVDTLSQSFYITLRLASPFIAYAILVNLAVGFVNKLTPQIPVYFVSMPFLIAGCLILLYFGIGIMLSLFVDGFLPTTLGG</sequence>
<keyword evidence="12" id="KW-1185">Reference proteome</keyword>
<evidence type="ECO:0000313" key="11">
    <source>
        <dbReference type="EMBL" id="MEX4010110.1"/>
    </source>
</evidence>
<evidence type="ECO:0000256" key="6">
    <source>
        <dbReference type="ARBA" id="ARBA00022989"/>
    </source>
</evidence>
<dbReference type="PANTHER" id="PTHR30065:SF1">
    <property type="entry name" value="SURFACE PRESENTATION OF ANTIGENS PROTEIN SPAR"/>
    <property type="match status" value="1"/>
</dbReference>
<dbReference type="EMBL" id="JAZHFV010000009">
    <property type="protein sequence ID" value="MEX4010110.1"/>
    <property type="molecule type" value="Genomic_DNA"/>
</dbReference>
<gene>
    <name evidence="11" type="primary">fliR</name>
    <name evidence="11" type="ORF">V1479_22580</name>
</gene>
<dbReference type="InterPro" id="IPR006303">
    <property type="entry name" value="FliR"/>
</dbReference>
<dbReference type="PANTHER" id="PTHR30065">
    <property type="entry name" value="FLAGELLAR BIOSYNTHETIC PROTEIN FLIR"/>
    <property type="match status" value="1"/>
</dbReference>
<keyword evidence="11" id="KW-0969">Cilium</keyword>
<feature type="transmembrane region" description="Helical" evidence="10">
    <location>
        <begin position="98"/>
        <end position="117"/>
    </location>
</feature>
<dbReference type="Proteomes" id="UP001559025">
    <property type="component" value="Unassembled WGS sequence"/>
</dbReference>
<keyword evidence="11" id="KW-0282">Flagellum</keyword>
<evidence type="ECO:0000256" key="3">
    <source>
        <dbReference type="ARBA" id="ARBA00021717"/>
    </source>
</evidence>
<evidence type="ECO:0000256" key="10">
    <source>
        <dbReference type="RuleBase" id="RU362071"/>
    </source>
</evidence>
<feature type="transmembrane region" description="Helical" evidence="10">
    <location>
        <begin position="7"/>
        <end position="28"/>
    </location>
</feature>
<name>A0ABV3WZL4_9HYPH</name>
<evidence type="ECO:0000256" key="5">
    <source>
        <dbReference type="ARBA" id="ARBA00022692"/>
    </source>
</evidence>
<organism evidence="11 12">
    <name type="scientific">Neoaquamicrobium sediminum</name>
    <dbReference type="NCBI Taxonomy" id="1849104"/>
    <lineage>
        <taxon>Bacteria</taxon>
        <taxon>Pseudomonadati</taxon>
        <taxon>Pseudomonadota</taxon>
        <taxon>Alphaproteobacteria</taxon>
        <taxon>Hyphomicrobiales</taxon>
        <taxon>Phyllobacteriaceae</taxon>
        <taxon>Neoaquamicrobium</taxon>
    </lineage>
</organism>
<dbReference type="Pfam" id="PF01311">
    <property type="entry name" value="Bac_export_1"/>
    <property type="match status" value="1"/>
</dbReference>
<evidence type="ECO:0000256" key="7">
    <source>
        <dbReference type="ARBA" id="ARBA00023136"/>
    </source>
</evidence>
<comment type="subcellular location">
    <subcellularLocation>
        <location evidence="10">Cell membrane</location>
        <topology evidence="10">Multi-pass membrane protein</topology>
    </subcellularLocation>
    <subcellularLocation>
        <location evidence="10">Bacterial flagellum basal body</location>
    </subcellularLocation>
</comment>
<dbReference type="NCBIfam" id="TIGR01400">
    <property type="entry name" value="fliR"/>
    <property type="match status" value="1"/>
</dbReference>
<evidence type="ECO:0000256" key="8">
    <source>
        <dbReference type="ARBA" id="ARBA00023143"/>
    </source>
</evidence>
<feature type="transmembrane region" description="Helical" evidence="10">
    <location>
        <begin position="181"/>
        <end position="202"/>
    </location>
</feature>